<feature type="region of interest" description="Disordered" evidence="1">
    <location>
        <begin position="1"/>
        <end position="26"/>
    </location>
</feature>
<dbReference type="OrthoDB" id="8058698at2759"/>
<evidence type="ECO:0000313" key="2">
    <source>
        <dbReference type="EMBL" id="KAF2887533.1"/>
    </source>
</evidence>
<name>A0A8K0G6N9_IGNLU</name>
<feature type="non-terminal residue" evidence="2">
    <location>
        <position position="1"/>
    </location>
</feature>
<evidence type="ECO:0000313" key="3">
    <source>
        <dbReference type="Proteomes" id="UP000801492"/>
    </source>
</evidence>
<reference evidence="2" key="1">
    <citation type="submission" date="2019-08" db="EMBL/GenBank/DDBJ databases">
        <title>The genome of the North American firefly Photinus pyralis.</title>
        <authorList>
            <consortium name="Photinus pyralis genome working group"/>
            <person name="Fallon T.R."/>
            <person name="Sander Lower S.E."/>
            <person name="Weng J.-K."/>
        </authorList>
    </citation>
    <scope>NUCLEOTIDE SEQUENCE</scope>
    <source>
        <strain evidence="2">TRF0915ILg1</strain>
        <tissue evidence="2">Whole body</tissue>
    </source>
</reference>
<comment type="caution">
    <text evidence="2">The sequence shown here is derived from an EMBL/GenBank/DDBJ whole genome shotgun (WGS) entry which is preliminary data.</text>
</comment>
<dbReference type="Proteomes" id="UP000801492">
    <property type="component" value="Unassembled WGS sequence"/>
</dbReference>
<protein>
    <submittedName>
        <fullName evidence="2">Uncharacterized protein</fullName>
    </submittedName>
</protein>
<proteinExistence type="predicted"/>
<evidence type="ECO:0000256" key="1">
    <source>
        <dbReference type="SAM" id="MobiDB-lite"/>
    </source>
</evidence>
<organism evidence="2 3">
    <name type="scientific">Ignelater luminosus</name>
    <name type="common">Cucubano</name>
    <name type="synonym">Pyrophorus luminosus</name>
    <dbReference type="NCBI Taxonomy" id="2038154"/>
    <lineage>
        <taxon>Eukaryota</taxon>
        <taxon>Metazoa</taxon>
        <taxon>Ecdysozoa</taxon>
        <taxon>Arthropoda</taxon>
        <taxon>Hexapoda</taxon>
        <taxon>Insecta</taxon>
        <taxon>Pterygota</taxon>
        <taxon>Neoptera</taxon>
        <taxon>Endopterygota</taxon>
        <taxon>Coleoptera</taxon>
        <taxon>Polyphaga</taxon>
        <taxon>Elateriformia</taxon>
        <taxon>Elateroidea</taxon>
        <taxon>Elateridae</taxon>
        <taxon>Agrypninae</taxon>
        <taxon>Pyrophorini</taxon>
        <taxon>Ignelater</taxon>
    </lineage>
</organism>
<accession>A0A8K0G6N9</accession>
<dbReference type="AlphaFoldDB" id="A0A8K0G6N9"/>
<dbReference type="EMBL" id="VTPC01082978">
    <property type="protein sequence ID" value="KAF2887533.1"/>
    <property type="molecule type" value="Genomic_DNA"/>
</dbReference>
<keyword evidence="3" id="KW-1185">Reference proteome</keyword>
<sequence length="88" mass="9546">MQGAKRTASCLVPAARGSSPPSAHVPTSTVNLISVPLVTSYRHMVYTLDRRKDRTLIQITEGEGSKRKTITELNVVLVSEPGSLYLGH</sequence>
<gene>
    <name evidence="2" type="ORF">ILUMI_18640</name>
</gene>